<evidence type="ECO:0000313" key="2">
    <source>
        <dbReference type="EMBL" id="GET91530.1"/>
    </source>
</evidence>
<dbReference type="OrthoDB" id="266081at2759"/>
<name>A0A640KP76_LEITA</name>
<reference evidence="2" key="1">
    <citation type="submission" date="2019-11" db="EMBL/GenBank/DDBJ databases">
        <title>Leishmania tarentolae CDS.</title>
        <authorList>
            <person name="Goto Y."/>
            <person name="Yamagishi J."/>
        </authorList>
    </citation>
    <scope>NUCLEOTIDE SEQUENCE [LARGE SCALE GENOMIC DNA]</scope>
    <source>
        <strain evidence="2">Parrot Tar II</strain>
    </source>
</reference>
<dbReference type="VEuPathDB" id="TriTrypDB:LtaPh_3220300"/>
<proteinExistence type="predicted"/>
<evidence type="ECO:0000256" key="1">
    <source>
        <dbReference type="SAM" id="MobiDB-lite"/>
    </source>
</evidence>
<accession>A0A640KP76</accession>
<organism evidence="2 3">
    <name type="scientific">Leishmania tarentolae</name>
    <name type="common">Sauroleishmania tarentolae</name>
    <dbReference type="NCBI Taxonomy" id="5689"/>
    <lineage>
        <taxon>Eukaryota</taxon>
        <taxon>Discoba</taxon>
        <taxon>Euglenozoa</taxon>
        <taxon>Kinetoplastea</taxon>
        <taxon>Metakinetoplastina</taxon>
        <taxon>Trypanosomatida</taxon>
        <taxon>Trypanosomatidae</taxon>
        <taxon>Leishmaniinae</taxon>
        <taxon>Leishmania</taxon>
        <taxon>lizard Leishmania</taxon>
    </lineage>
</organism>
<protein>
    <submittedName>
        <fullName evidence="2">Uncharacterized protein</fullName>
    </submittedName>
</protein>
<feature type="compositionally biased region" description="Basic and acidic residues" evidence="1">
    <location>
        <begin position="536"/>
        <end position="546"/>
    </location>
</feature>
<evidence type="ECO:0000313" key="3">
    <source>
        <dbReference type="Proteomes" id="UP000419144"/>
    </source>
</evidence>
<feature type="region of interest" description="Disordered" evidence="1">
    <location>
        <begin position="521"/>
        <end position="571"/>
    </location>
</feature>
<dbReference type="EMBL" id="BLBS01000048">
    <property type="protein sequence ID" value="GET91530.1"/>
    <property type="molecule type" value="Genomic_DNA"/>
</dbReference>
<dbReference type="AlphaFoldDB" id="A0A640KP76"/>
<keyword evidence="3" id="KW-1185">Reference proteome</keyword>
<feature type="region of interest" description="Disordered" evidence="1">
    <location>
        <begin position="241"/>
        <end position="263"/>
    </location>
</feature>
<comment type="caution">
    <text evidence="2">The sequence shown here is derived from an EMBL/GenBank/DDBJ whole genome shotgun (WGS) entry which is preliminary data.</text>
</comment>
<gene>
    <name evidence="2" type="ORF">LtaPh_3220300</name>
</gene>
<dbReference type="Proteomes" id="UP000419144">
    <property type="component" value="Unassembled WGS sequence"/>
</dbReference>
<sequence>MHDYQYNLEVVSIIPTNALADTGDGRQRKLVLHCTRRDAIIDCTVAPSSFEVRNAPNFELVSISLVSADGAGGAEHVEASSSNPLLVGGPHRTVGAVWVPLGPAAAADPAPEGSPLVSRVFVAWSVTRMDGDPAKNGHLPASPAKTTLSMPDATASSLISSPFVPSAREDCPSPNDFSSTHRGVTWELECGESDALKPSTATTAAGLNTSNAVACTSSAGVGSSLSCDVVGMRVPPRHGVIGSDDVFRPRTTSEAGSAGGRRLTESATTLFSDDAGPASLLISRLPLGSSVTNPAISAGGQTARVSIVVDEQQKTSEQLIENEGDCASRTPSKHVGEHTAAVQDALHRASAVDTASHAGASSMRVLGGPTEQQASGFEDVVLEQFPLCSVSLRRKSAICTSSPHSPVCTLAAESRSDTAHVEEGAEDTGAFANQVVSLPLDSALAATDARTPTWVDYYASSTQAIGVVPLQTRFQNLYTVPSPPLLGYLKNQLAPPSSSAASPTAEPAPVTYHELWYARRRQSHSGRAGGSGSAQEEIRREQEAKRSGGTPPAGMQIGDNNSSASLLGSPMAPLREPHVEVRTESALTLLRRQALDGLQRQRVMY</sequence>